<reference evidence="3" key="1">
    <citation type="journal article" date="2007" name="Science">
        <title>Evolutionary and biomedical insights from the rhesus macaque genome.</title>
        <authorList>
            <person name="Gibbs R.A."/>
            <person name="Rogers J."/>
            <person name="Katze M.G."/>
            <person name="Bumgarner R."/>
            <person name="Weinstock G.M."/>
            <person name="Mardis E.R."/>
            <person name="Remington K.A."/>
            <person name="Strausberg R.L."/>
            <person name="Venter J.C."/>
            <person name="Wilson R.K."/>
            <person name="Batzer M.A."/>
            <person name="Bustamante C.D."/>
            <person name="Eichler E.E."/>
            <person name="Hahn M.W."/>
            <person name="Hardison R.C."/>
            <person name="Makova K.D."/>
            <person name="Miller W."/>
            <person name="Milosavljevic A."/>
            <person name="Palermo R.E."/>
            <person name="Siepel A."/>
            <person name="Sikela J.M."/>
            <person name="Attaway T."/>
            <person name="Bell S."/>
            <person name="Bernard K.E."/>
            <person name="Buhay C.J."/>
            <person name="Chandrabose M.N."/>
            <person name="Dao M."/>
            <person name="Davis C."/>
            <person name="Delehaunty K.D."/>
            <person name="Ding Y."/>
            <person name="Dinh H.H."/>
            <person name="Dugan-Rocha S."/>
            <person name="Fulton L.A."/>
            <person name="Gabisi R.A."/>
            <person name="Garner T.T."/>
            <person name="Godfrey J."/>
            <person name="Hawes A.C."/>
            <person name="Hernandez J."/>
            <person name="Hines S."/>
            <person name="Holder M."/>
            <person name="Hume J."/>
            <person name="Jhangiani S.N."/>
            <person name="Joshi V."/>
            <person name="Khan Z.M."/>
            <person name="Kirkness E.F."/>
            <person name="Cree A."/>
            <person name="Fowler R.G."/>
            <person name="Lee S."/>
            <person name="Lewis L.R."/>
            <person name="Li Z."/>
            <person name="Liu Y.-S."/>
            <person name="Moore S.M."/>
            <person name="Muzny D."/>
            <person name="Nazareth L.V."/>
            <person name="Ngo D.N."/>
            <person name="Okwuonu G.O."/>
            <person name="Pai G."/>
            <person name="Parker D."/>
            <person name="Paul H.A."/>
            <person name="Pfannkoch C."/>
            <person name="Pohl C.S."/>
            <person name="Rogers Y.-H.C."/>
            <person name="Ruiz S.J."/>
            <person name="Sabo A."/>
            <person name="Santibanez J."/>
            <person name="Schneider B.W."/>
            <person name="Smith S.M."/>
            <person name="Sodergren E."/>
            <person name="Svatek A.F."/>
            <person name="Utterback T.R."/>
            <person name="Vattathil S."/>
            <person name="Warren W."/>
            <person name="White C.S."/>
            <person name="Chinwalla A.T."/>
            <person name="Feng Y."/>
            <person name="Halpern A.L."/>
            <person name="Hillier L.W."/>
            <person name="Huang X."/>
            <person name="Minx P."/>
            <person name="Nelson J.O."/>
            <person name="Pepin K.H."/>
            <person name="Qin X."/>
            <person name="Sutton G.G."/>
            <person name="Venter E."/>
            <person name="Walenz B.P."/>
            <person name="Wallis J.W."/>
            <person name="Worley K.C."/>
            <person name="Yang S.-P."/>
            <person name="Jones S.M."/>
            <person name="Marra M.A."/>
            <person name="Rocchi M."/>
            <person name="Schein J.E."/>
            <person name="Baertsch R."/>
            <person name="Clarke L."/>
            <person name="Csuros M."/>
            <person name="Glasscock J."/>
            <person name="Harris R.A."/>
            <person name="Havlak P."/>
            <person name="Jackson A.R."/>
            <person name="Jiang H."/>
            <person name="Liu Y."/>
            <person name="Messina D.N."/>
            <person name="Shen Y."/>
            <person name="Song H.X.-Z."/>
            <person name="Wylie T."/>
            <person name="Zhang L."/>
            <person name="Birney E."/>
            <person name="Han K."/>
            <person name="Konkel M.K."/>
            <person name="Lee J."/>
            <person name="Smit A.F.A."/>
            <person name="Ullmer B."/>
            <person name="Wang H."/>
            <person name="Xing J."/>
            <person name="Burhans R."/>
            <person name="Cheng Z."/>
            <person name="Karro J.E."/>
            <person name="Ma J."/>
            <person name="Raney B."/>
            <person name="She X."/>
            <person name="Cox M.J."/>
            <person name="Demuth J.P."/>
            <person name="Dumas L.J."/>
            <person name="Han S.-G."/>
            <person name="Hopkins J."/>
            <person name="Karimpour-Fard A."/>
            <person name="Kim Y.H."/>
            <person name="Pollack J.R."/>
            <person name="Vinar T."/>
            <person name="Addo-Quaye C."/>
            <person name="Degenhardt J."/>
            <person name="Denby A."/>
            <person name="Hubisz M.J."/>
            <person name="Indap A."/>
            <person name="Kosiol C."/>
            <person name="Lahn B.T."/>
            <person name="Lawson H.A."/>
            <person name="Marklein A."/>
            <person name="Nielsen R."/>
            <person name="Vallender E.J."/>
            <person name="Clark A.G."/>
            <person name="Ferguson B."/>
            <person name="Hernandez R.D."/>
            <person name="Hirani K."/>
            <person name="Kehrer-Sawatzki H."/>
            <person name="Kolb J."/>
            <person name="Patil S."/>
            <person name="Pu L.-L."/>
            <person name="Ren Y."/>
            <person name="Smith D.G."/>
            <person name="Wheeler D.A."/>
            <person name="Schenck I."/>
            <person name="Ball E.V."/>
            <person name="Chen R."/>
            <person name="Cooper D.N."/>
            <person name="Giardine B."/>
            <person name="Hsu F."/>
            <person name="Kent W.J."/>
            <person name="Lesk A."/>
            <person name="Nelson D.L."/>
            <person name="O'brien W.E."/>
            <person name="Pruefer K."/>
            <person name="Stenson P.D."/>
            <person name="Wallace J.C."/>
            <person name="Ke H."/>
            <person name="Liu X.-M."/>
            <person name="Wang P."/>
            <person name="Xiang A.P."/>
            <person name="Yang F."/>
            <person name="Barber G.P."/>
            <person name="Haussler D."/>
            <person name="Karolchik D."/>
            <person name="Kern A.D."/>
            <person name="Kuhn R.M."/>
            <person name="Smith K.E."/>
            <person name="Zwieg A.S."/>
        </authorList>
    </citation>
    <scope>NUCLEOTIDE SEQUENCE [LARGE SCALE GENOMIC DNA]</scope>
    <source>
        <strain evidence="3">17573</strain>
    </source>
</reference>
<feature type="region of interest" description="Disordered" evidence="1">
    <location>
        <begin position="1"/>
        <end position="44"/>
    </location>
</feature>
<sequence length="433" mass="46969">SCGQWAQAGRCGLTFPRPAGRSGSQPWLLPAPQPPPPHLPRAPGHTHLLREQLLAQGVQGDELPGQKAGFQKALGHQHNLAYQFEVGDDHGTGPGEVSGVRGLLPTPSPTYTPACPSSPRRAHRACWVDHSSVEPLGPGTRLPARPLPASLLLPHPLLGAPSGPSSESHPSPRTLPSIAVSHLPTRGEDRVLSRRPSPASFWEFFCLFLRQFRSCCPGWSAMAPSRLTATSASRIQAILLPQPQPPRVAAITGMHHHTQVIFVFLVGTGFHHLDRAGLKLLTSGDPPSSATQSAEITGVSYCARPSWELLMTFSLPSLPSAPPPLPTPWHWDAAVAGLAYHGVTFTRTMYLNKAFKFSGSSVRPAYPGFMVMKIPTVGMRPMISPRKLNVFFLARIASWTHFTCTFGDTDMLAWKWPASTGQRGLHVCYSMRL</sequence>
<evidence type="ECO:0000313" key="3">
    <source>
        <dbReference type="Proteomes" id="UP000006718"/>
    </source>
</evidence>
<reference evidence="2" key="4">
    <citation type="submission" date="2025-09" db="UniProtKB">
        <authorList>
            <consortium name="Ensembl"/>
        </authorList>
    </citation>
    <scope>IDENTIFICATION</scope>
    <source>
        <strain evidence="2">17573</strain>
    </source>
</reference>
<keyword evidence="3" id="KW-1185">Reference proteome</keyword>
<dbReference type="VEuPathDB" id="HostDB:ENSMMUG00000064762"/>
<dbReference type="PANTHER" id="PTHR12138:SF133">
    <property type="entry name" value="SECRETED PROTEIN"/>
    <property type="match status" value="1"/>
</dbReference>
<dbReference type="InParanoid" id="A0A5F8AKQ1"/>
<protein>
    <submittedName>
        <fullName evidence="2">Uncharacterized protein</fullName>
    </submittedName>
</protein>
<dbReference type="Bgee" id="ENSMMUG00000064762">
    <property type="expression patterns" value="Expressed in adipose tissue"/>
</dbReference>
<dbReference type="AlphaFoldDB" id="A0A5F8AKQ1"/>
<feature type="compositionally biased region" description="Pro residues" evidence="1">
    <location>
        <begin position="29"/>
        <end position="40"/>
    </location>
</feature>
<accession>A0A5F8AKQ1</accession>
<evidence type="ECO:0000313" key="2">
    <source>
        <dbReference type="Ensembl" id="ENSMMUP00000077525.1"/>
    </source>
</evidence>
<reference evidence="2" key="2">
    <citation type="submission" date="2019-01" db="EMBL/GenBank/DDBJ databases">
        <authorList>
            <person name="Graves T."/>
            <person name="Eichler E.E."/>
            <person name="Wilson R.K."/>
        </authorList>
    </citation>
    <scope>NUCLEOTIDE SEQUENCE [LARGE SCALE GENOMIC DNA]</scope>
    <source>
        <strain evidence="2">17573</strain>
    </source>
</reference>
<evidence type="ECO:0000256" key="1">
    <source>
        <dbReference type="SAM" id="MobiDB-lite"/>
    </source>
</evidence>
<feature type="compositionally biased region" description="Low complexity" evidence="1">
    <location>
        <begin position="155"/>
        <end position="172"/>
    </location>
</feature>
<proteinExistence type="predicted"/>
<organism evidence="2 3">
    <name type="scientific">Macaca mulatta</name>
    <name type="common">Rhesus macaque</name>
    <dbReference type="NCBI Taxonomy" id="9544"/>
    <lineage>
        <taxon>Eukaryota</taxon>
        <taxon>Metazoa</taxon>
        <taxon>Chordata</taxon>
        <taxon>Craniata</taxon>
        <taxon>Vertebrata</taxon>
        <taxon>Euteleostomi</taxon>
        <taxon>Mammalia</taxon>
        <taxon>Eutheria</taxon>
        <taxon>Euarchontoglires</taxon>
        <taxon>Primates</taxon>
        <taxon>Haplorrhini</taxon>
        <taxon>Catarrhini</taxon>
        <taxon>Cercopithecidae</taxon>
        <taxon>Cercopithecinae</taxon>
        <taxon>Macaca</taxon>
    </lineage>
</organism>
<dbReference type="Ensembl" id="ENSMMUT00000096994.1">
    <property type="protein sequence ID" value="ENSMMUP00000077525.1"/>
    <property type="gene ID" value="ENSMMUG00000064762.1"/>
</dbReference>
<name>A0A5F8AKQ1_MACMU</name>
<reference evidence="2" key="3">
    <citation type="submission" date="2025-08" db="UniProtKB">
        <authorList>
            <consortium name="Ensembl"/>
        </authorList>
    </citation>
    <scope>IDENTIFICATION</scope>
    <source>
        <strain evidence="2">17573</strain>
    </source>
</reference>
<dbReference type="PANTHER" id="PTHR12138">
    <property type="entry name" value="PRIMATE-EXPANDED PROTEIN FAMILY"/>
    <property type="match status" value="1"/>
</dbReference>
<dbReference type="PRINTS" id="PR02045">
    <property type="entry name" value="F138DOMAIN"/>
</dbReference>
<dbReference type="GeneTree" id="ENSGT01120000271815"/>
<feature type="region of interest" description="Disordered" evidence="1">
    <location>
        <begin position="155"/>
        <end position="175"/>
    </location>
</feature>
<dbReference type="Proteomes" id="UP000006718">
    <property type="component" value="Chromosome 16"/>
</dbReference>